<reference evidence="1" key="1">
    <citation type="submission" date="2022-03" db="EMBL/GenBank/DDBJ databases">
        <authorList>
            <person name="Sayadi A."/>
        </authorList>
    </citation>
    <scope>NUCLEOTIDE SEQUENCE</scope>
</reference>
<evidence type="ECO:0000313" key="1">
    <source>
        <dbReference type="EMBL" id="CAH2004549.1"/>
    </source>
</evidence>
<organism evidence="1 2">
    <name type="scientific">Acanthoscelides obtectus</name>
    <name type="common">Bean weevil</name>
    <name type="synonym">Bruchus obtectus</name>
    <dbReference type="NCBI Taxonomy" id="200917"/>
    <lineage>
        <taxon>Eukaryota</taxon>
        <taxon>Metazoa</taxon>
        <taxon>Ecdysozoa</taxon>
        <taxon>Arthropoda</taxon>
        <taxon>Hexapoda</taxon>
        <taxon>Insecta</taxon>
        <taxon>Pterygota</taxon>
        <taxon>Neoptera</taxon>
        <taxon>Endopterygota</taxon>
        <taxon>Coleoptera</taxon>
        <taxon>Polyphaga</taxon>
        <taxon>Cucujiformia</taxon>
        <taxon>Chrysomeloidea</taxon>
        <taxon>Chrysomelidae</taxon>
        <taxon>Bruchinae</taxon>
        <taxon>Bruchini</taxon>
        <taxon>Acanthoscelides</taxon>
    </lineage>
</organism>
<proteinExistence type="predicted"/>
<protein>
    <submittedName>
        <fullName evidence="1">Uncharacterized protein</fullName>
    </submittedName>
</protein>
<dbReference type="OrthoDB" id="6807757at2759"/>
<comment type="caution">
    <text evidence="1">The sequence shown here is derived from an EMBL/GenBank/DDBJ whole genome shotgun (WGS) entry which is preliminary data.</text>
</comment>
<sequence length="167" mass="19062">MHRTSHYEYSDTSCVQSQSVRKEDVVLAARIENTKPKYTHTEACGSLSNVQGNQETSRTQIVQPRSYASIVGGKTVSTTKESISKVAESWTTPPENRKLESIIRVEKTENPRVVLSRLKQELTQKDTEGGFKNIRQLQKLINILKDKKDITIKWSQELKKDTRQNNS</sequence>
<name>A0A9P0LWJ8_ACAOB</name>
<dbReference type="EMBL" id="CAKOFQ010007595">
    <property type="protein sequence ID" value="CAH2004549.1"/>
    <property type="molecule type" value="Genomic_DNA"/>
</dbReference>
<dbReference type="AlphaFoldDB" id="A0A9P0LWJ8"/>
<keyword evidence="2" id="KW-1185">Reference proteome</keyword>
<evidence type="ECO:0000313" key="2">
    <source>
        <dbReference type="Proteomes" id="UP001152888"/>
    </source>
</evidence>
<accession>A0A9P0LWJ8</accession>
<gene>
    <name evidence="1" type="ORF">ACAOBT_LOCUS28066</name>
</gene>
<dbReference type="Proteomes" id="UP001152888">
    <property type="component" value="Unassembled WGS sequence"/>
</dbReference>